<gene>
    <name evidence="1" type="ORF">F2Q69_00001971</name>
</gene>
<accession>A0A8S9PFV6</accession>
<evidence type="ECO:0000313" key="1">
    <source>
        <dbReference type="EMBL" id="KAF3512302.1"/>
    </source>
</evidence>
<sequence length="275" mass="30530">MPPFLMGPTHNVLLAHSPNTPHKALSGDSRNFLGLSPENKNFDFSKGFLTNKMDDDGGDRILEFPTSFENAFVLNDYDKCNGIIDKIQELVEQRRNIAHAGAQESNHAVLPIQGREELNASDVAHAGAQEYDSNRAANIQGREELNAHGDESHVPLARAQESDSNRAANIQGGEDDFQQAIQSLANFIKAYNKSSCDECDNILQHLREIVAKRVNGKPFVYGQELENLLDLDSLDQHIPRSPMFNEHAFGFGINDVGDIDADGEEAKRRLFSFVL</sequence>
<dbReference type="EMBL" id="QGKX02001521">
    <property type="protein sequence ID" value="KAF3512302.1"/>
    <property type="molecule type" value="Genomic_DNA"/>
</dbReference>
<proteinExistence type="predicted"/>
<protein>
    <submittedName>
        <fullName evidence="1">Uncharacterized protein</fullName>
    </submittedName>
</protein>
<dbReference type="AlphaFoldDB" id="A0A8S9PFV6"/>
<reference evidence="1" key="1">
    <citation type="submission" date="2019-12" db="EMBL/GenBank/DDBJ databases">
        <title>Genome sequencing and annotation of Brassica cretica.</title>
        <authorList>
            <person name="Studholme D.J."/>
            <person name="Sarris P."/>
        </authorList>
    </citation>
    <scope>NUCLEOTIDE SEQUENCE</scope>
    <source>
        <strain evidence="1">PFS-109/04</strain>
        <tissue evidence="1">Leaf</tissue>
    </source>
</reference>
<evidence type="ECO:0000313" key="2">
    <source>
        <dbReference type="Proteomes" id="UP000712600"/>
    </source>
</evidence>
<comment type="caution">
    <text evidence="1">The sequence shown here is derived from an EMBL/GenBank/DDBJ whole genome shotgun (WGS) entry which is preliminary data.</text>
</comment>
<dbReference type="Proteomes" id="UP000712600">
    <property type="component" value="Unassembled WGS sequence"/>
</dbReference>
<organism evidence="1 2">
    <name type="scientific">Brassica cretica</name>
    <name type="common">Mustard</name>
    <dbReference type="NCBI Taxonomy" id="69181"/>
    <lineage>
        <taxon>Eukaryota</taxon>
        <taxon>Viridiplantae</taxon>
        <taxon>Streptophyta</taxon>
        <taxon>Embryophyta</taxon>
        <taxon>Tracheophyta</taxon>
        <taxon>Spermatophyta</taxon>
        <taxon>Magnoliopsida</taxon>
        <taxon>eudicotyledons</taxon>
        <taxon>Gunneridae</taxon>
        <taxon>Pentapetalae</taxon>
        <taxon>rosids</taxon>
        <taxon>malvids</taxon>
        <taxon>Brassicales</taxon>
        <taxon>Brassicaceae</taxon>
        <taxon>Brassiceae</taxon>
        <taxon>Brassica</taxon>
    </lineage>
</organism>
<name>A0A8S9PFV6_BRACR</name>